<protein>
    <submittedName>
        <fullName evidence="2">Uncharacterized protein</fullName>
    </submittedName>
</protein>
<feature type="region of interest" description="Disordered" evidence="1">
    <location>
        <begin position="1"/>
        <end position="27"/>
    </location>
</feature>
<evidence type="ECO:0000256" key="1">
    <source>
        <dbReference type="SAM" id="MobiDB-lite"/>
    </source>
</evidence>
<feature type="compositionally biased region" description="Polar residues" evidence="1">
    <location>
        <begin position="13"/>
        <end position="26"/>
    </location>
</feature>
<name>A0A0F7LAA7_9VIRU</name>
<accession>A0A0F7LAA7</accession>
<dbReference type="Gene3D" id="6.10.140.2190">
    <property type="match status" value="1"/>
</dbReference>
<proteinExistence type="predicted"/>
<organism evidence="2">
    <name type="scientific">uncultured marine virus</name>
    <dbReference type="NCBI Taxonomy" id="186617"/>
    <lineage>
        <taxon>Viruses</taxon>
        <taxon>environmental samples</taxon>
    </lineage>
</organism>
<reference evidence="2" key="2">
    <citation type="submission" date="2015-03" db="EMBL/GenBank/DDBJ databases">
        <authorList>
            <person name="Chow C.-E.T."/>
            <person name="Winget D.M."/>
            <person name="White R.A.III."/>
            <person name="Hallam S.J."/>
            <person name="Suttle C.A."/>
        </authorList>
    </citation>
    <scope>NUCLEOTIDE SEQUENCE</scope>
    <source>
        <strain evidence="2">Oxic1_5</strain>
    </source>
</reference>
<reference evidence="2" key="1">
    <citation type="journal article" date="2015" name="Front. Microbiol.">
        <title>Combining genomic sequencing methods to explore viral diversity and reveal potential virus-host interactions.</title>
        <authorList>
            <person name="Chow C.E."/>
            <person name="Winget D.M."/>
            <person name="White R.A.III."/>
            <person name="Hallam S.J."/>
            <person name="Suttle C.A."/>
        </authorList>
    </citation>
    <scope>NUCLEOTIDE SEQUENCE</scope>
    <source>
        <strain evidence="2">Oxic1_5</strain>
    </source>
</reference>
<sequence length="362" mass="36920">MTTNYPTGLDDFTNVTPGTTDGSSSKVGEAVGGRTLSGFINDHNDATEALQVKVGIDGSAVTTTHDYKLSSVTSSAKAVSTAGDQTVAGTKTFSGDVLVTSPQITTGINDSNDVEVIGLTAAASAVNNFQISNSAAAGDLPLTAEGTDTNINISLLPKGTGVINVTGTTNYEDNVSGDDDIPNKKWVVDNTAAFPSLTTLLVGSTDSTATSDSRSVGVNTVAYARHFNIPADMVVNKISLEVTATSVAGTYDIAIFSEDGQTQVISVTSASVSGTGILTTAVSAVSLSAGNYWFVFLPNSTASNSFRFLNSSSGTVLMTGVVGEPDLAGTLAVTASTMPATITPTDIDGSSIDSTVFFRLDN</sequence>
<dbReference type="EMBL" id="KR029600">
    <property type="protein sequence ID" value="AKH48006.1"/>
    <property type="molecule type" value="Genomic_DNA"/>
</dbReference>
<evidence type="ECO:0000313" key="2">
    <source>
        <dbReference type="EMBL" id="AKH48006.1"/>
    </source>
</evidence>